<organism evidence="5 6">
    <name type="scientific">Parafannyhessea umbonata</name>
    <dbReference type="NCBI Taxonomy" id="604330"/>
    <lineage>
        <taxon>Bacteria</taxon>
        <taxon>Bacillati</taxon>
        <taxon>Actinomycetota</taxon>
        <taxon>Coriobacteriia</taxon>
        <taxon>Coriobacteriales</taxon>
        <taxon>Atopobiaceae</taxon>
        <taxon>Parafannyhessea</taxon>
    </lineage>
</organism>
<dbReference type="Proteomes" id="UP000199128">
    <property type="component" value="Unassembled WGS sequence"/>
</dbReference>
<evidence type="ECO:0000259" key="3">
    <source>
        <dbReference type="Pfam" id="PF13407"/>
    </source>
</evidence>
<dbReference type="GO" id="GO:0030246">
    <property type="term" value="F:carbohydrate binding"/>
    <property type="evidence" value="ECO:0007669"/>
    <property type="project" value="TreeGrafter"/>
</dbReference>
<dbReference type="PANTHER" id="PTHR30036:SF7">
    <property type="entry name" value="ABC TRANSPORTER PERIPLASMIC-BINDING PROTEIN YPHF"/>
    <property type="match status" value="1"/>
</dbReference>
<dbReference type="NCBIfam" id="TIGR01409">
    <property type="entry name" value="TAT_signal_seq"/>
    <property type="match status" value="1"/>
</dbReference>
<dbReference type="EMBL" id="FNWT01000004">
    <property type="protein sequence ID" value="SEH51131.1"/>
    <property type="molecule type" value="Genomic_DNA"/>
</dbReference>
<dbReference type="PANTHER" id="PTHR30036">
    <property type="entry name" value="D-XYLOSE-BINDING PERIPLASMIC PROTEIN"/>
    <property type="match status" value="1"/>
</dbReference>
<evidence type="ECO:0000256" key="1">
    <source>
        <dbReference type="ARBA" id="ARBA00004196"/>
    </source>
</evidence>
<evidence type="ECO:0000313" key="4">
    <source>
        <dbReference type="EMBL" id="SEH51131.1"/>
    </source>
</evidence>
<dbReference type="SUPFAM" id="SSF53822">
    <property type="entry name" value="Periplasmic binding protein-like I"/>
    <property type="match status" value="1"/>
</dbReference>
<dbReference type="InterPro" id="IPR006311">
    <property type="entry name" value="TAT_signal"/>
</dbReference>
<dbReference type="GO" id="GO:0030288">
    <property type="term" value="C:outer membrane-bounded periplasmic space"/>
    <property type="evidence" value="ECO:0007669"/>
    <property type="project" value="TreeGrafter"/>
</dbReference>
<reference evidence="6 7" key="1">
    <citation type="submission" date="2016-10" db="EMBL/GenBank/DDBJ databases">
        <authorList>
            <person name="Varghese N."/>
            <person name="Submissions S."/>
        </authorList>
    </citation>
    <scope>NUCLEOTIDE SEQUENCE [LARGE SCALE GENOMIC DNA]</scope>
    <source>
        <strain evidence="6">KHGC19</strain>
        <strain evidence="4 7">WCP15</strain>
    </source>
</reference>
<comment type="subcellular location">
    <subcellularLocation>
        <location evidence="1">Cell envelope</location>
    </subcellularLocation>
</comment>
<dbReference type="Proteomes" id="UP000199135">
    <property type="component" value="Unassembled WGS sequence"/>
</dbReference>
<dbReference type="InterPro" id="IPR019546">
    <property type="entry name" value="TAT_signal_bac_arc"/>
</dbReference>
<keyword evidence="7" id="KW-1185">Reference proteome</keyword>
<gene>
    <name evidence="5" type="ORF">SAMN05216446_1007</name>
    <name evidence="4" type="ORF">SAMN05216447_10463</name>
</gene>
<dbReference type="RefSeq" id="WP_078687512.1">
    <property type="nucleotide sequence ID" value="NZ_FNWT01000004.1"/>
</dbReference>
<dbReference type="InterPro" id="IPR028082">
    <property type="entry name" value="Peripla_BP_I"/>
</dbReference>
<protein>
    <submittedName>
        <fullName evidence="5">Ribose transport system substrate-binding protein</fullName>
    </submittedName>
</protein>
<dbReference type="Gene3D" id="3.40.50.2300">
    <property type="match status" value="2"/>
</dbReference>
<feature type="domain" description="Periplasmic binding protein" evidence="3">
    <location>
        <begin position="66"/>
        <end position="301"/>
    </location>
</feature>
<reference evidence="5" key="2">
    <citation type="submission" date="2016-10" db="EMBL/GenBank/DDBJ databases">
        <authorList>
            <person name="de Groot N.N."/>
        </authorList>
    </citation>
    <scope>NUCLEOTIDE SEQUENCE [LARGE SCALE GENOMIC DNA]</scope>
    <source>
        <strain evidence="5">KHGC19</strain>
    </source>
</reference>
<name>A0A1H9PJD3_9ACTN</name>
<proteinExistence type="inferred from homology"/>
<dbReference type="PROSITE" id="PS51257">
    <property type="entry name" value="PROKAR_LIPOPROTEIN"/>
    <property type="match status" value="1"/>
</dbReference>
<dbReference type="InterPro" id="IPR050555">
    <property type="entry name" value="Bact_Solute-Bind_Prot2"/>
</dbReference>
<sequence length="397" mass="42058">MGNLSRRDFLKLSGVTGAGLGASALLAACNGGGGSDDGGDGASGEGKKIGISIWSSTDALGSLSVAICKKAADILGCEVQTVDQGHVSEQVTASAETLAAAGCNGMIICNSADSEMTSVINTCNENEMYVTQFYRIISEEASPDVYEVAKNSKFYVGAVHEDEVLNGKTLMGLLLEKGGPNKTGARNICLEGWTVGDATFQLRWQGYKEGLDEWNQAHPDDQATMTEPVYANTSSAEGAKVTEQFVNTNPNMDALIVAGGGGDPLVGSIGQLANMGKTGQISVVSTDFLEDLADQLESGGIFAESGGHFCDPLYAFILTYQACTGKLEVKDGEFGKEIKFPYVYVSSSDEYKDYAKYFVDDAPYNEDEIKALAEDDFDALCKAAESLSIEDVKKRHA</sequence>
<dbReference type="InterPro" id="IPR025997">
    <property type="entry name" value="SBP_2_dom"/>
</dbReference>
<evidence type="ECO:0000313" key="6">
    <source>
        <dbReference type="Proteomes" id="UP000199128"/>
    </source>
</evidence>
<comment type="similarity">
    <text evidence="2">Belongs to the bacterial solute-binding protein 2 family.</text>
</comment>
<evidence type="ECO:0000313" key="7">
    <source>
        <dbReference type="Proteomes" id="UP000199135"/>
    </source>
</evidence>
<evidence type="ECO:0000313" key="5">
    <source>
        <dbReference type="EMBL" id="SER48406.1"/>
    </source>
</evidence>
<dbReference type="EMBL" id="FOGP01000003">
    <property type="protein sequence ID" value="SER48406.1"/>
    <property type="molecule type" value="Genomic_DNA"/>
</dbReference>
<dbReference type="AlphaFoldDB" id="A0A1H9PJD3"/>
<evidence type="ECO:0000256" key="2">
    <source>
        <dbReference type="ARBA" id="ARBA00007639"/>
    </source>
</evidence>
<dbReference type="Pfam" id="PF13407">
    <property type="entry name" value="Peripla_BP_4"/>
    <property type="match status" value="1"/>
</dbReference>
<dbReference type="Pfam" id="PF10518">
    <property type="entry name" value="TAT_signal"/>
    <property type="match status" value="1"/>
</dbReference>
<dbReference type="PROSITE" id="PS51318">
    <property type="entry name" value="TAT"/>
    <property type="match status" value="1"/>
</dbReference>
<accession>A0A1H9PJD3</accession>